<dbReference type="NCBIfam" id="NF000841">
    <property type="entry name" value="PRK00071.1-4"/>
    <property type="match status" value="1"/>
</dbReference>
<evidence type="ECO:0000256" key="7">
    <source>
        <dbReference type="ARBA" id="ARBA00022840"/>
    </source>
</evidence>
<dbReference type="AlphaFoldDB" id="A0A417YJD6"/>
<dbReference type="InterPro" id="IPR014729">
    <property type="entry name" value="Rossmann-like_a/b/a_fold"/>
</dbReference>
<keyword evidence="7 10" id="KW-0067">ATP-binding</keyword>
<dbReference type="NCBIfam" id="TIGR00125">
    <property type="entry name" value="cyt_tran_rel"/>
    <property type="match status" value="1"/>
</dbReference>
<comment type="catalytic activity">
    <reaction evidence="9 10">
        <text>nicotinate beta-D-ribonucleotide + ATP + H(+) = deamido-NAD(+) + diphosphate</text>
        <dbReference type="Rhea" id="RHEA:22860"/>
        <dbReference type="ChEBI" id="CHEBI:15378"/>
        <dbReference type="ChEBI" id="CHEBI:30616"/>
        <dbReference type="ChEBI" id="CHEBI:33019"/>
        <dbReference type="ChEBI" id="CHEBI:57502"/>
        <dbReference type="ChEBI" id="CHEBI:58437"/>
        <dbReference type="EC" id="2.7.7.18"/>
    </reaction>
</comment>
<keyword evidence="4 10" id="KW-0808">Transferase</keyword>
<proteinExistence type="inferred from homology"/>
<dbReference type="InterPro" id="IPR005248">
    <property type="entry name" value="NadD/NMNAT"/>
</dbReference>
<accession>A0A417YJD6</accession>
<dbReference type="Gene3D" id="3.40.50.620">
    <property type="entry name" value="HUPs"/>
    <property type="match status" value="1"/>
</dbReference>
<comment type="function">
    <text evidence="1 10">Catalyzes the reversible adenylation of nicotinate mononucleotide (NaMN) to nicotinic acid adenine dinucleotide (NaAD).</text>
</comment>
<dbReference type="UniPathway" id="UPA00253">
    <property type="reaction ID" value="UER00332"/>
</dbReference>
<keyword evidence="6 10" id="KW-0547">Nucleotide-binding</keyword>
<dbReference type="PANTHER" id="PTHR39321">
    <property type="entry name" value="NICOTINATE-NUCLEOTIDE ADENYLYLTRANSFERASE-RELATED"/>
    <property type="match status" value="1"/>
</dbReference>
<reference evidence="12 13" key="1">
    <citation type="journal article" date="2007" name="Int. J. Syst. Evol. Microbiol.">
        <title>Oceanobacillus profundus sp. nov., isolated from a deep-sea sediment core.</title>
        <authorList>
            <person name="Kim Y.G."/>
            <person name="Choi D.H."/>
            <person name="Hyun S."/>
            <person name="Cho B.C."/>
        </authorList>
    </citation>
    <scope>NUCLEOTIDE SEQUENCE [LARGE SCALE GENOMIC DNA]</scope>
    <source>
        <strain evidence="12 13">DSM 18246</strain>
    </source>
</reference>
<dbReference type="OrthoDB" id="5295945at2"/>
<evidence type="ECO:0000256" key="4">
    <source>
        <dbReference type="ARBA" id="ARBA00022679"/>
    </source>
</evidence>
<name>A0A417YJD6_9BACI</name>
<dbReference type="HAMAP" id="MF_00244">
    <property type="entry name" value="NaMN_adenylyltr"/>
    <property type="match status" value="1"/>
</dbReference>
<evidence type="ECO:0000256" key="3">
    <source>
        <dbReference type="ARBA" id="ARBA00022642"/>
    </source>
</evidence>
<keyword evidence="8 10" id="KW-0520">NAD</keyword>
<evidence type="ECO:0000256" key="8">
    <source>
        <dbReference type="ARBA" id="ARBA00023027"/>
    </source>
</evidence>
<evidence type="ECO:0000313" key="12">
    <source>
        <dbReference type="EMBL" id="RHW33123.1"/>
    </source>
</evidence>
<gene>
    <name evidence="10" type="primary">nadD</name>
    <name evidence="12" type="ORF">D1B32_08755</name>
</gene>
<evidence type="ECO:0000259" key="11">
    <source>
        <dbReference type="Pfam" id="PF01467"/>
    </source>
</evidence>
<keyword evidence="5 10" id="KW-0548">Nucleotidyltransferase</keyword>
<dbReference type="NCBIfam" id="TIGR00482">
    <property type="entry name" value="nicotinate (nicotinamide) nucleotide adenylyltransferase"/>
    <property type="match status" value="1"/>
</dbReference>
<evidence type="ECO:0000256" key="5">
    <source>
        <dbReference type="ARBA" id="ARBA00022695"/>
    </source>
</evidence>
<dbReference type="Pfam" id="PF01467">
    <property type="entry name" value="CTP_transf_like"/>
    <property type="match status" value="1"/>
</dbReference>
<comment type="caution">
    <text evidence="12">The sequence shown here is derived from an EMBL/GenBank/DDBJ whole genome shotgun (WGS) entry which is preliminary data.</text>
</comment>
<keyword evidence="13" id="KW-1185">Reference proteome</keyword>
<keyword evidence="3 10" id="KW-0662">Pyridine nucleotide biosynthesis</keyword>
<dbReference type="InterPro" id="IPR004821">
    <property type="entry name" value="Cyt_trans-like"/>
</dbReference>
<comment type="similarity">
    <text evidence="10">Belongs to the NadD family.</text>
</comment>
<protein>
    <recommendedName>
        <fullName evidence="10">Probable nicotinate-nucleotide adenylyltransferase</fullName>
        <ecNumber evidence="10">2.7.7.18</ecNumber>
    </recommendedName>
    <alternativeName>
        <fullName evidence="10">Deamido-NAD(+) diphosphorylase</fullName>
    </alternativeName>
    <alternativeName>
        <fullName evidence="10">Deamido-NAD(+) pyrophosphorylase</fullName>
    </alternativeName>
    <alternativeName>
        <fullName evidence="10">Nicotinate mononucleotide adenylyltransferase</fullName>
        <shortName evidence="10">NaMN adenylyltransferase</shortName>
    </alternativeName>
</protein>
<evidence type="ECO:0000256" key="6">
    <source>
        <dbReference type="ARBA" id="ARBA00022741"/>
    </source>
</evidence>
<evidence type="ECO:0000256" key="10">
    <source>
        <dbReference type="HAMAP-Rule" id="MF_00244"/>
    </source>
</evidence>
<evidence type="ECO:0000313" key="13">
    <source>
        <dbReference type="Proteomes" id="UP000285456"/>
    </source>
</evidence>
<comment type="pathway">
    <text evidence="2 10">Cofactor biosynthesis; NAD(+) biosynthesis; deamido-NAD(+) from nicotinate D-ribonucleotide: step 1/1.</text>
</comment>
<dbReference type="CDD" id="cd02165">
    <property type="entry name" value="NMNAT"/>
    <property type="match status" value="1"/>
</dbReference>
<evidence type="ECO:0000256" key="1">
    <source>
        <dbReference type="ARBA" id="ARBA00002324"/>
    </source>
</evidence>
<dbReference type="EMBL" id="QWEH01000004">
    <property type="protein sequence ID" value="RHW33123.1"/>
    <property type="molecule type" value="Genomic_DNA"/>
</dbReference>
<dbReference type="GO" id="GO:0009435">
    <property type="term" value="P:NAD+ biosynthetic process"/>
    <property type="evidence" value="ECO:0007669"/>
    <property type="project" value="UniProtKB-UniRule"/>
</dbReference>
<dbReference type="SUPFAM" id="SSF52374">
    <property type="entry name" value="Nucleotidylyl transferase"/>
    <property type="match status" value="1"/>
</dbReference>
<dbReference type="GO" id="GO:0005524">
    <property type="term" value="F:ATP binding"/>
    <property type="evidence" value="ECO:0007669"/>
    <property type="project" value="UniProtKB-KW"/>
</dbReference>
<organism evidence="12 13">
    <name type="scientific">Oceanobacillus profundus</name>
    <dbReference type="NCBI Taxonomy" id="372463"/>
    <lineage>
        <taxon>Bacteria</taxon>
        <taxon>Bacillati</taxon>
        <taxon>Bacillota</taxon>
        <taxon>Bacilli</taxon>
        <taxon>Bacillales</taxon>
        <taxon>Bacillaceae</taxon>
        <taxon>Oceanobacillus</taxon>
    </lineage>
</organism>
<dbReference type="PANTHER" id="PTHR39321:SF3">
    <property type="entry name" value="PHOSPHOPANTETHEINE ADENYLYLTRANSFERASE"/>
    <property type="match status" value="1"/>
</dbReference>
<dbReference type="EC" id="2.7.7.18" evidence="10"/>
<evidence type="ECO:0000256" key="9">
    <source>
        <dbReference type="ARBA" id="ARBA00048721"/>
    </source>
</evidence>
<dbReference type="Proteomes" id="UP000285456">
    <property type="component" value="Unassembled WGS sequence"/>
</dbReference>
<dbReference type="RefSeq" id="WP_095307080.1">
    <property type="nucleotide sequence ID" value="NZ_JAMAWL010000001.1"/>
</dbReference>
<sequence>MERIGILGGTFDPPHLGHLLIAEEVRLAMDLQEVWFIPTYTPPHKTASKTSAQDRIQMLHLATKSNPHFKVNTIEIERTGKSYTVDTMKELQKLHPEKEFYFIIGADMVEYLPNWHKVDELFSLVRFVGVKRSGYQLVTEYPITEIDIPMIDISSSMLRNWLRRKRSVHYIVPEPVISYIKEKDLYEYNRSN</sequence>
<dbReference type="NCBIfam" id="NF000840">
    <property type="entry name" value="PRK00071.1-3"/>
    <property type="match status" value="1"/>
</dbReference>
<evidence type="ECO:0000256" key="2">
    <source>
        <dbReference type="ARBA" id="ARBA00005019"/>
    </source>
</evidence>
<dbReference type="GO" id="GO:0004515">
    <property type="term" value="F:nicotinate-nucleotide adenylyltransferase activity"/>
    <property type="evidence" value="ECO:0007669"/>
    <property type="project" value="UniProtKB-UniRule"/>
</dbReference>
<feature type="domain" description="Cytidyltransferase-like" evidence="11">
    <location>
        <begin position="6"/>
        <end position="160"/>
    </location>
</feature>